<dbReference type="InterPro" id="IPR051604">
    <property type="entry name" value="Ergot_Alk_Oxidoreductase"/>
</dbReference>
<dbReference type="Gene3D" id="3.90.25.10">
    <property type="entry name" value="UDP-galactose 4-epimerase, domain 1"/>
    <property type="match status" value="1"/>
</dbReference>
<accession>A0ABV5UIG3</accession>
<reference evidence="3 4" key="1">
    <citation type="submission" date="2024-09" db="EMBL/GenBank/DDBJ databases">
        <authorList>
            <person name="Sun Q."/>
            <person name="Mori K."/>
        </authorList>
    </citation>
    <scope>NUCLEOTIDE SEQUENCE [LARGE SCALE GENOMIC DNA]</scope>
    <source>
        <strain evidence="3 4">JCM 13852</strain>
    </source>
</reference>
<organism evidence="3 4">
    <name type="scientific">Amycolatopsis plumensis</name>
    <dbReference type="NCBI Taxonomy" id="236508"/>
    <lineage>
        <taxon>Bacteria</taxon>
        <taxon>Bacillati</taxon>
        <taxon>Actinomycetota</taxon>
        <taxon>Actinomycetes</taxon>
        <taxon>Pseudonocardiales</taxon>
        <taxon>Pseudonocardiaceae</taxon>
        <taxon>Amycolatopsis</taxon>
    </lineage>
</organism>
<dbReference type="InterPro" id="IPR008030">
    <property type="entry name" value="NmrA-like"/>
</dbReference>
<comment type="caution">
    <text evidence="3">The sequence shown here is derived from an EMBL/GenBank/DDBJ whole genome shotgun (WGS) entry which is preliminary data.</text>
</comment>
<sequence length="289" mass="30080">MNDTVLILGGTGKTGRLVAAELRQLGESVRTAARSGADVAFDWYDPATYAGALQNVKRVYLVPPAQDVAFADIVAGWVDTAISLGVAHVTLLSAFGIDRAPGDVALSAVERDLAGRADLGWSVLRPAHFMQNFTSGPLATQVQAGSLELPAGNGREAFVDTRDVAVVAARTAHDPERHRGCAYDLTGPEFLSYAEAMATFSATTGHTVVYRPVTADTFLSQLLKAGAPRPVAQMLTSLFETIAAGHGARPTDSVAAVTGVAPRSLREFARESGPAGAGSPVAVTHGNTL</sequence>
<evidence type="ECO:0000256" key="1">
    <source>
        <dbReference type="SAM" id="MobiDB-lite"/>
    </source>
</evidence>
<dbReference type="InterPro" id="IPR036291">
    <property type="entry name" value="NAD(P)-bd_dom_sf"/>
</dbReference>
<dbReference type="SUPFAM" id="SSF51735">
    <property type="entry name" value="NAD(P)-binding Rossmann-fold domains"/>
    <property type="match status" value="1"/>
</dbReference>
<evidence type="ECO:0000313" key="4">
    <source>
        <dbReference type="Proteomes" id="UP001589535"/>
    </source>
</evidence>
<feature type="region of interest" description="Disordered" evidence="1">
    <location>
        <begin position="270"/>
        <end position="289"/>
    </location>
</feature>
<evidence type="ECO:0000313" key="3">
    <source>
        <dbReference type="EMBL" id="MFB9691191.1"/>
    </source>
</evidence>
<name>A0ABV5UIG3_9PSEU</name>
<protein>
    <submittedName>
        <fullName evidence="3">NmrA family NAD(P)-binding protein</fullName>
    </submittedName>
</protein>
<feature type="domain" description="NmrA-like" evidence="2">
    <location>
        <begin position="122"/>
        <end position="244"/>
    </location>
</feature>
<gene>
    <name evidence="3" type="ORF">ACFFTO_44060</name>
</gene>
<dbReference type="Pfam" id="PF05368">
    <property type="entry name" value="NmrA"/>
    <property type="match status" value="1"/>
</dbReference>
<evidence type="ECO:0000259" key="2">
    <source>
        <dbReference type="Pfam" id="PF05368"/>
    </source>
</evidence>
<dbReference type="PANTHER" id="PTHR43162">
    <property type="match status" value="1"/>
</dbReference>
<keyword evidence="4" id="KW-1185">Reference proteome</keyword>
<dbReference type="EMBL" id="JBHMBK010000074">
    <property type="protein sequence ID" value="MFB9691191.1"/>
    <property type="molecule type" value="Genomic_DNA"/>
</dbReference>
<dbReference type="RefSeq" id="WP_378207796.1">
    <property type="nucleotide sequence ID" value="NZ_JBHMBK010000074.1"/>
</dbReference>
<dbReference type="Proteomes" id="UP001589535">
    <property type="component" value="Unassembled WGS sequence"/>
</dbReference>
<dbReference type="Gene3D" id="3.40.50.720">
    <property type="entry name" value="NAD(P)-binding Rossmann-like Domain"/>
    <property type="match status" value="1"/>
</dbReference>
<dbReference type="PANTHER" id="PTHR43162:SF1">
    <property type="entry name" value="PRESTALK A DIFFERENTIATION PROTEIN A"/>
    <property type="match status" value="1"/>
</dbReference>
<proteinExistence type="predicted"/>